<dbReference type="PANTHER" id="PTHR43811:SF19">
    <property type="entry name" value="39 KDA FK506-BINDING NUCLEAR PROTEIN"/>
    <property type="match status" value="1"/>
</dbReference>
<feature type="domain" description="PPIase FKBP-type" evidence="8">
    <location>
        <begin position="70"/>
        <end position="180"/>
    </location>
</feature>
<gene>
    <name evidence="9" type="ORF">CLV25_108126</name>
</gene>
<evidence type="ECO:0000259" key="8">
    <source>
        <dbReference type="PROSITE" id="PS50059"/>
    </source>
</evidence>
<proteinExistence type="inferred from homology"/>
<dbReference type="PANTHER" id="PTHR43811">
    <property type="entry name" value="FKBP-TYPE PEPTIDYL-PROLYL CIS-TRANS ISOMERASE FKPA"/>
    <property type="match status" value="1"/>
</dbReference>
<protein>
    <recommendedName>
        <fullName evidence="3 6">peptidylprolyl isomerase</fullName>
        <ecNumber evidence="3 6">5.2.1.8</ecNumber>
    </recommendedName>
</protein>
<dbReference type="OrthoDB" id="9814548at2"/>
<dbReference type="Gene3D" id="3.10.50.40">
    <property type="match status" value="2"/>
</dbReference>
<evidence type="ECO:0000313" key="10">
    <source>
        <dbReference type="Proteomes" id="UP000294830"/>
    </source>
</evidence>
<evidence type="ECO:0000256" key="6">
    <source>
        <dbReference type="PROSITE-ProRule" id="PRU00277"/>
    </source>
</evidence>
<evidence type="ECO:0000256" key="5">
    <source>
        <dbReference type="ARBA" id="ARBA00023235"/>
    </source>
</evidence>
<accession>A0A4R2EFL6</accession>
<dbReference type="InterPro" id="IPR046357">
    <property type="entry name" value="PPIase_dom_sf"/>
</dbReference>
<dbReference type="InterPro" id="IPR001179">
    <property type="entry name" value="PPIase_FKBP_dom"/>
</dbReference>
<keyword evidence="10" id="KW-1185">Reference proteome</keyword>
<sequence>MHSYIKVLALAALAVGLFSCAQEEDVSSRTIEDRIIGAYVNQNPIWKNKTETGLYLNVLKEGTGVTPTITDWVMVKFTGKTLEGDYFHTTDTAVFNHLDYHVNYFHIVPDFLYMAGAMPQGFREALLKMKEGGKVDLLIPSYLGFGSYGAVKFGQMPLLPDAYVQANRPVTYQMELVKVISKPREYDSLLVDSYVSKNSGFVNIKDKAVYFREIEKGSAAASDTIGNGSKVYVHYAGYFLDNYCFDTNIKAISDTFAPYAPYGSASSTSADGDTLVVSMSATSSGVVKGFELALRKMTKGAKAEVVFTSTNGYGITGQSSSSSKPSIAPYAPLRFYIVVDKVENPVSTTTTTTAAAILPPKLLRKY</sequence>
<dbReference type="SUPFAM" id="SSF54534">
    <property type="entry name" value="FKBP-like"/>
    <property type="match status" value="2"/>
</dbReference>
<comment type="caution">
    <text evidence="9">The sequence shown here is derived from an EMBL/GenBank/DDBJ whole genome shotgun (WGS) entry which is preliminary data.</text>
</comment>
<feature type="domain" description="PPIase FKBP-type" evidence="8">
    <location>
        <begin position="228"/>
        <end position="343"/>
    </location>
</feature>
<keyword evidence="5 6" id="KW-0413">Isomerase</keyword>
<evidence type="ECO:0000313" key="9">
    <source>
        <dbReference type="EMBL" id="TCN66787.1"/>
    </source>
</evidence>
<dbReference type="Pfam" id="PF00254">
    <property type="entry name" value="FKBP_C"/>
    <property type="match status" value="2"/>
</dbReference>
<evidence type="ECO:0000256" key="7">
    <source>
        <dbReference type="SAM" id="SignalP"/>
    </source>
</evidence>
<dbReference type="AlphaFoldDB" id="A0A4R2EFL6"/>
<evidence type="ECO:0000256" key="2">
    <source>
        <dbReference type="ARBA" id="ARBA00006577"/>
    </source>
</evidence>
<organism evidence="9 10">
    <name type="scientific">Acetobacteroides hydrogenigenes</name>
    <dbReference type="NCBI Taxonomy" id="979970"/>
    <lineage>
        <taxon>Bacteria</taxon>
        <taxon>Pseudomonadati</taxon>
        <taxon>Bacteroidota</taxon>
        <taxon>Bacteroidia</taxon>
        <taxon>Bacteroidales</taxon>
        <taxon>Rikenellaceae</taxon>
        <taxon>Acetobacteroides</taxon>
    </lineage>
</organism>
<keyword evidence="7" id="KW-0732">Signal</keyword>
<dbReference type="Proteomes" id="UP000294830">
    <property type="component" value="Unassembled WGS sequence"/>
</dbReference>
<evidence type="ECO:0000256" key="3">
    <source>
        <dbReference type="ARBA" id="ARBA00013194"/>
    </source>
</evidence>
<dbReference type="EC" id="5.2.1.8" evidence="3 6"/>
<feature type="signal peptide" evidence="7">
    <location>
        <begin position="1"/>
        <end position="21"/>
    </location>
</feature>
<evidence type="ECO:0000256" key="1">
    <source>
        <dbReference type="ARBA" id="ARBA00000971"/>
    </source>
</evidence>
<dbReference type="PROSITE" id="PS51257">
    <property type="entry name" value="PROKAR_LIPOPROTEIN"/>
    <property type="match status" value="1"/>
</dbReference>
<dbReference type="RefSeq" id="WP_131839472.1">
    <property type="nucleotide sequence ID" value="NZ_SLWB01000008.1"/>
</dbReference>
<evidence type="ECO:0000256" key="4">
    <source>
        <dbReference type="ARBA" id="ARBA00023110"/>
    </source>
</evidence>
<dbReference type="PROSITE" id="PS50059">
    <property type="entry name" value="FKBP_PPIASE"/>
    <property type="match status" value="2"/>
</dbReference>
<feature type="chain" id="PRO_5020259510" description="peptidylprolyl isomerase" evidence="7">
    <location>
        <begin position="22"/>
        <end position="366"/>
    </location>
</feature>
<comment type="catalytic activity">
    <reaction evidence="1 6">
        <text>[protein]-peptidylproline (omega=180) = [protein]-peptidylproline (omega=0)</text>
        <dbReference type="Rhea" id="RHEA:16237"/>
        <dbReference type="Rhea" id="RHEA-COMP:10747"/>
        <dbReference type="Rhea" id="RHEA-COMP:10748"/>
        <dbReference type="ChEBI" id="CHEBI:83833"/>
        <dbReference type="ChEBI" id="CHEBI:83834"/>
        <dbReference type="EC" id="5.2.1.8"/>
    </reaction>
</comment>
<dbReference type="GO" id="GO:0003755">
    <property type="term" value="F:peptidyl-prolyl cis-trans isomerase activity"/>
    <property type="evidence" value="ECO:0007669"/>
    <property type="project" value="UniProtKB-KW"/>
</dbReference>
<dbReference type="EMBL" id="SLWB01000008">
    <property type="protein sequence ID" value="TCN66787.1"/>
    <property type="molecule type" value="Genomic_DNA"/>
</dbReference>
<keyword evidence="4 6" id="KW-0697">Rotamase</keyword>
<name>A0A4R2EFL6_9BACT</name>
<comment type="similarity">
    <text evidence="2">Belongs to the FKBP-type PPIase family.</text>
</comment>
<reference evidence="9 10" key="1">
    <citation type="submission" date="2019-03" db="EMBL/GenBank/DDBJ databases">
        <title>Genomic Encyclopedia of Archaeal and Bacterial Type Strains, Phase II (KMG-II): from individual species to whole genera.</title>
        <authorList>
            <person name="Goeker M."/>
        </authorList>
    </citation>
    <scope>NUCLEOTIDE SEQUENCE [LARGE SCALE GENOMIC DNA]</scope>
    <source>
        <strain evidence="9 10">RL-C</strain>
    </source>
</reference>